<comment type="subunit">
    <text evidence="2 12">Interacts with sigma-54.</text>
</comment>
<evidence type="ECO:0000256" key="7">
    <source>
        <dbReference type="ARBA" id="ARBA00023015"/>
    </source>
</evidence>
<dbReference type="InterPro" id="IPR025944">
    <property type="entry name" value="Sigma_54_int_dom_CS"/>
</dbReference>
<dbReference type="Gene3D" id="1.10.10.60">
    <property type="entry name" value="Homeodomain-like"/>
    <property type="match status" value="1"/>
</dbReference>
<feature type="compositionally biased region" description="Low complexity" evidence="13">
    <location>
        <begin position="509"/>
        <end position="521"/>
    </location>
</feature>
<dbReference type="Gene3D" id="3.40.50.300">
    <property type="entry name" value="P-loop containing nucleotide triphosphate hydrolases"/>
    <property type="match status" value="1"/>
</dbReference>
<evidence type="ECO:0000256" key="1">
    <source>
        <dbReference type="ARBA" id="ARBA00002167"/>
    </source>
</evidence>
<protein>
    <recommendedName>
        <fullName evidence="3 12">Nif-specific regulatory protein</fullName>
    </recommendedName>
</protein>
<evidence type="ECO:0000256" key="13">
    <source>
        <dbReference type="SAM" id="MobiDB-lite"/>
    </source>
</evidence>
<dbReference type="Pfam" id="PF00158">
    <property type="entry name" value="Sigma54_activat"/>
    <property type="match status" value="1"/>
</dbReference>
<feature type="compositionally biased region" description="Low complexity" evidence="13">
    <location>
        <begin position="527"/>
        <end position="536"/>
    </location>
</feature>
<dbReference type="Pfam" id="PF25601">
    <property type="entry name" value="AAA_lid_14"/>
    <property type="match status" value="1"/>
</dbReference>
<evidence type="ECO:0000256" key="8">
    <source>
        <dbReference type="ARBA" id="ARBA00023125"/>
    </source>
</evidence>
<organism evidence="15 16">
    <name type="scientific">Methylosinus trichosporium (strain ATCC 35070 / NCIMB 11131 / UNIQEM 75 / OB3b)</name>
    <dbReference type="NCBI Taxonomy" id="595536"/>
    <lineage>
        <taxon>Bacteria</taxon>
        <taxon>Pseudomonadati</taxon>
        <taxon>Pseudomonadota</taxon>
        <taxon>Alphaproteobacteria</taxon>
        <taxon>Hyphomicrobiales</taxon>
        <taxon>Methylocystaceae</taxon>
        <taxon>Methylosinus</taxon>
    </lineage>
</organism>
<keyword evidence="16" id="KW-1185">Reference proteome</keyword>
<accession>A0A2D2CZ25</accession>
<gene>
    <name evidence="15" type="primary">nifA</name>
    <name evidence="15" type="ORF">CQW49_08815</name>
</gene>
<dbReference type="PROSITE" id="PS50045">
    <property type="entry name" value="SIGMA54_INTERACT_4"/>
    <property type="match status" value="1"/>
</dbReference>
<dbReference type="InterPro" id="IPR025943">
    <property type="entry name" value="Sigma_54_int_dom_ATP-bd_2"/>
</dbReference>
<evidence type="ECO:0000256" key="10">
    <source>
        <dbReference type="ARBA" id="ARBA00023163"/>
    </source>
</evidence>
<dbReference type="CDD" id="cd00009">
    <property type="entry name" value="AAA"/>
    <property type="match status" value="1"/>
</dbReference>
<dbReference type="InterPro" id="IPR029016">
    <property type="entry name" value="GAF-like_dom_sf"/>
</dbReference>
<dbReference type="GO" id="GO:0005524">
    <property type="term" value="F:ATP binding"/>
    <property type="evidence" value="ECO:0007669"/>
    <property type="project" value="UniProtKB-KW"/>
</dbReference>
<evidence type="ECO:0000256" key="2">
    <source>
        <dbReference type="ARBA" id="ARBA00011135"/>
    </source>
</evidence>
<keyword evidence="9 12" id="KW-0010">Activator</keyword>
<keyword evidence="10 12" id="KW-0804">Transcription</keyword>
<feature type="compositionally biased region" description="Pro residues" evidence="13">
    <location>
        <begin position="499"/>
        <end position="508"/>
    </location>
</feature>
<dbReference type="InterPro" id="IPR002197">
    <property type="entry name" value="HTH_Fis"/>
</dbReference>
<dbReference type="InterPro" id="IPR025662">
    <property type="entry name" value="Sigma_54_int_dom_ATP-bd_1"/>
</dbReference>
<dbReference type="STRING" id="595536.GCA_000178815_03389"/>
<dbReference type="SMART" id="SM00382">
    <property type="entry name" value="AAA"/>
    <property type="match status" value="1"/>
</dbReference>
<dbReference type="SUPFAM" id="SSF52540">
    <property type="entry name" value="P-loop containing nucleoside triphosphate hydrolases"/>
    <property type="match status" value="1"/>
</dbReference>
<evidence type="ECO:0000256" key="11">
    <source>
        <dbReference type="ARBA" id="ARBA00023231"/>
    </source>
</evidence>
<dbReference type="Pfam" id="PF01590">
    <property type="entry name" value="GAF"/>
    <property type="match status" value="1"/>
</dbReference>
<dbReference type="GO" id="GO:0000160">
    <property type="term" value="P:phosphorelay signal transduction system"/>
    <property type="evidence" value="ECO:0007669"/>
    <property type="project" value="UniProtKB-UniRule"/>
</dbReference>
<dbReference type="PROSITE" id="PS00676">
    <property type="entry name" value="SIGMA54_INTERACT_2"/>
    <property type="match status" value="1"/>
</dbReference>
<dbReference type="SUPFAM" id="SSF55781">
    <property type="entry name" value="GAF domain-like"/>
    <property type="match status" value="1"/>
</dbReference>
<dbReference type="GO" id="GO:0043565">
    <property type="term" value="F:sequence-specific DNA binding"/>
    <property type="evidence" value="ECO:0007669"/>
    <property type="project" value="InterPro"/>
</dbReference>
<keyword evidence="5" id="KW-0067">ATP-binding</keyword>
<keyword evidence="11 12" id="KW-0535">Nitrogen fixation</keyword>
<feature type="domain" description="Sigma-54 factor interaction" evidence="14">
    <location>
        <begin position="223"/>
        <end position="451"/>
    </location>
</feature>
<dbReference type="InterPro" id="IPR003593">
    <property type="entry name" value="AAA+_ATPase"/>
</dbReference>
<dbReference type="Proteomes" id="UP000230709">
    <property type="component" value="Chromosome"/>
</dbReference>
<evidence type="ECO:0000256" key="12">
    <source>
        <dbReference type="RuleBase" id="RU368029"/>
    </source>
</evidence>
<evidence type="ECO:0000256" key="5">
    <source>
        <dbReference type="ARBA" id="ARBA00022840"/>
    </source>
</evidence>
<evidence type="ECO:0000256" key="4">
    <source>
        <dbReference type="ARBA" id="ARBA00022741"/>
    </source>
</evidence>
<dbReference type="NCBIfam" id="TIGR01817">
    <property type="entry name" value="nifA"/>
    <property type="match status" value="1"/>
</dbReference>
<keyword evidence="7 12" id="KW-0805">Transcription regulation</keyword>
<evidence type="ECO:0000256" key="3">
    <source>
        <dbReference type="ARBA" id="ARBA00015308"/>
    </source>
</evidence>
<dbReference type="InterPro" id="IPR002078">
    <property type="entry name" value="Sigma_54_int"/>
</dbReference>
<dbReference type="GO" id="GO:0009399">
    <property type="term" value="P:nitrogen fixation"/>
    <property type="evidence" value="ECO:0007669"/>
    <property type="project" value="UniProtKB-UniRule"/>
</dbReference>
<comment type="function">
    <text evidence="1 12">Required for activation of most nif operons, which are directly involved in nitrogen fixation.</text>
</comment>
<evidence type="ECO:0000256" key="6">
    <source>
        <dbReference type="ARBA" id="ARBA00023012"/>
    </source>
</evidence>
<dbReference type="Pfam" id="PF02954">
    <property type="entry name" value="HTH_8"/>
    <property type="match status" value="1"/>
</dbReference>
<dbReference type="FunFam" id="3.40.50.300:FF:000006">
    <property type="entry name" value="DNA-binding transcriptional regulator NtrC"/>
    <property type="match status" value="1"/>
</dbReference>
<proteinExistence type="predicted"/>
<sequence>MGYEAGTSMNTAQARSFDPSESALVGIYEISKLLASPNRLERTLAGVLALLSSFLDMRHGLIALLDAQGDPEIVVGSGWSEGNAKKFFEHLPERAVGQIVATKMPLVVENVAASPLFEGSDLSEWGPTDGQPFSLIGVPIKDGEQVVGTLTVDRIYGNRSSVRFDHDVRFLTMVANMVGQTLRLHKLIARDRERLMQEKARLEKAERPVLHGEAARYDNIKGIVGESPAVRAVVEKIRIVAKAKSTVLLRGESGTGKELFAAAIHNLSPRHGKPFVKLNCAALPESVLESELFGHERGAFTGAAGLRKGRFELADGGTLFLDEIGDITPAFQAKLLRVLQEGEFERVGGARTMKVDVRFVCATNRNLEEAVQKGEFRADLYYRISVVPIFLPPLRERKGDLAPLAKEFLRRFNAEQNVHLTFSDSAMEVLSECSFPGNIRELENCVYRTATLARGEAIVDRDFSCRNDGCLSSVLWNGSREGAGAGLHPPSFTPLPIVSRPPPPPPARQPVTARAPEEQPAAPAPASPGGACPGAENCSAVESDQRSDRDKLIEAMEQAGWVKAKAARLLGLTPRQIGYALQKHEIPVKKF</sequence>
<dbReference type="PROSITE" id="PS00688">
    <property type="entry name" value="SIGMA54_INTERACT_3"/>
    <property type="match status" value="1"/>
</dbReference>
<name>A0A2D2CZ25_METT3</name>
<dbReference type="InterPro" id="IPR027417">
    <property type="entry name" value="P-loop_NTPase"/>
</dbReference>
<evidence type="ECO:0000313" key="15">
    <source>
        <dbReference type="EMBL" id="ATQ67980.1"/>
    </source>
</evidence>
<dbReference type="PROSITE" id="PS00675">
    <property type="entry name" value="SIGMA54_INTERACT_1"/>
    <property type="match status" value="1"/>
</dbReference>
<dbReference type="KEGG" id="mtw:CQW49_08815"/>
<dbReference type="PANTHER" id="PTHR32071">
    <property type="entry name" value="TRANSCRIPTIONAL REGULATORY PROTEIN"/>
    <property type="match status" value="1"/>
</dbReference>
<dbReference type="PRINTS" id="PR01590">
    <property type="entry name" value="HTHFIS"/>
</dbReference>
<keyword evidence="6 12" id="KW-0902">Two-component regulatory system</keyword>
<reference evidence="16" key="1">
    <citation type="submission" date="2017-10" db="EMBL/GenBank/DDBJ databases">
        <title>Completed PacBio SMRT sequence of Methylosinus trichosporium OB3b reveals presence of a third large plasmid.</title>
        <authorList>
            <person name="Charles T.C."/>
            <person name="Lynch M.D.J."/>
            <person name="Heil J.R."/>
            <person name="Cheng J."/>
        </authorList>
    </citation>
    <scope>NUCLEOTIDE SEQUENCE [LARGE SCALE GENOMIC DNA]</scope>
    <source>
        <strain evidence="16">OB3b</strain>
    </source>
</reference>
<dbReference type="GO" id="GO:0003700">
    <property type="term" value="F:DNA-binding transcription factor activity"/>
    <property type="evidence" value="ECO:0007669"/>
    <property type="project" value="UniProtKB-UniRule"/>
</dbReference>
<keyword evidence="4" id="KW-0547">Nucleotide-binding</keyword>
<dbReference type="PANTHER" id="PTHR32071:SF117">
    <property type="entry name" value="PTS-DEPENDENT DIHYDROXYACETONE KINASE OPERON REGULATORY PROTEIN-RELATED"/>
    <property type="match status" value="1"/>
</dbReference>
<evidence type="ECO:0000313" key="16">
    <source>
        <dbReference type="Proteomes" id="UP000230709"/>
    </source>
</evidence>
<dbReference type="Gene3D" id="1.10.8.60">
    <property type="match status" value="1"/>
</dbReference>
<dbReference type="InterPro" id="IPR010113">
    <property type="entry name" value="Nif-specific_regulatory_prot"/>
</dbReference>
<keyword evidence="8 12" id="KW-0238">DNA-binding</keyword>
<dbReference type="InterPro" id="IPR058031">
    <property type="entry name" value="AAA_lid_NorR"/>
</dbReference>
<evidence type="ECO:0000259" key="14">
    <source>
        <dbReference type="PROSITE" id="PS50045"/>
    </source>
</evidence>
<feature type="region of interest" description="Disordered" evidence="13">
    <location>
        <begin position="485"/>
        <end position="546"/>
    </location>
</feature>
<dbReference type="InterPro" id="IPR003018">
    <property type="entry name" value="GAF"/>
</dbReference>
<dbReference type="SMART" id="SM00065">
    <property type="entry name" value="GAF"/>
    <property type="match status" value="1"/>
</dbReference>
<dbReference type="EMBL" id="CP023737">
    <property type="protein sequence ID" value="ATQ67980.1"/>
    <property type="molecule type" value="Genomic_DNA"/>
</dbReference>
<dbReference type="Gene3D" id="3.30.450.40">
    <property type="match status" value="1"/>
</dbReference>
<dbReference type="AlphaFoldDB" id="A0A2D2CZ25"/>
<evidence type="ECO:0000256" key="9">
    <source>
        <dbReference type="ARBA" id="ARBA00023159"/>
    </source>
</evidence>